<dbReference type="EMBL" id="CP002047">
    <property type="protein sequence ID" value="ADI07538.1"/>
    <property type="molecule type" value="Genomic_DNA"/>
</dbReference>
<dbReference type="STRING" id="749414.SBI_04418"/>
<evidence type="ECO:0000313" key="6">
    <source>
        <dbReference type="Proteomes" id="UP000000377"/>
    </source>
</evidence>
<gene>
    <name evidence="5" type="ordered locus">SBI_04418</name>
</gene>
<sequence>MVRQNLAMTVGGEGNRGDVRGERGRHRVAVLAQEGVYPFELSIPSRVLGSAEDSEGRSLYEVVVCTPDGSPVSSDAGFSVAVEHGPEALATADTVVVPPTSRLGPFGQGDPLPPRTAAALARVRPGTRMVSICTGSYVLAAAGLLDGRRATTHWQVAQDFQRAFPHVKVDEDVLFVDDGDVLTAAGVAAGVDLCLHLVRRDHGAAVANRVARRCVVPPWRDGGQAQFIERPVPEPTAATTAATRAWALERLQEPLTLGELADHARMSLRTFTRRFRDEVGETPGRWLTAQRIELARQFLETSDLPVDLVAHRAGFGTANSLRQHMRLMLGVSPVAYRRTFQAGNSRP</sequence>
<evidence type="ECO:0000256" key="2">
    <source>
        <dbReference type="ARBA" id="ARBA00023163"/>
    </source>
</evidence>
<dbReference type="SMART" id="SM00342">
    <property type="entry name" value="HTH_ARAC"/>
    <property type="match status" value="1"/>
</dbReference>
<dbReference type="InterPro" id="IPR029062">
    <property type="entry name" value="Class_I_gatase-like"/>
</dbReference>
<feature type="region of interest" description="Disordered" evidence="3">
    <location>
        <begin position="1"/>
        <end position="20"/>
    </location>
</feature>
<dbReference type="GO" id="GO:0003700">
    <property type="term" value="F:DNA-binding transcription factor activity"/>
    <property type="evidence" value="ECO:0007669"/>
    <property type="project" value="InterPro"/>
</dbReference>
<dbReference type="eggNOG" id="COG4977">
    <property type="taxonomic scope" value="Bacteria"/>
</dbReference>
<dbReference type="PATRIC" id="fig|749414.3.peg.4564"/>
<dbReference type="Gene3D" id="1.10.10.60">
    <property type="entry name" value="Homeodomain-like"/>
    <property type="match status" value="1"/>
</dbReference>
<evidence type="ECO:0000256" key="1">
    <source>
        <dbReference type="ARBA" id="ARBA00023015"/>
    </source>
</evidence>
<proteinExistence type="predicted"/>
<dbReference type="PANTHER" id="PTHR43130:SF3">
    <property type="entry name" value="HTH-TYPE TRANSCRIPTIONAL REGULATOR RV1931C"/>
    <property type="match status" value="1"/>
</dbReference>
<dbReference type="InterPro" id="IPR052158">
    <property type="entry name" value="INH-QAR"/>
</dbReference>
<evidence type="ECO:0000259" key="4">
    <source>
        <dbReference type="PROSITE" id="PS01124"/>
    </source>
</evidence>
<dbReference type="AlphaFoldDB" id="D7BVD7"/>
<reference evidence="5 6" key="1">
    <citation type="journal article" date="2010" name="J. Bacteriol.">
        <title>Genome sequence of the milbemycin-producing bacterium Streptomyces bingchenggensis.</title>
        <authorList>
            <person name="Wang X.J."/>
            <person name="Yan Y.J."/>
            <person name="Zhang B."/>
            <person name="An J."/>
            <person name="Wang J.J."/>
            <person name="Tian J."/>
            <person name="Jiang L."/>
            <person name="Chen Y.H."/>
            <person name="Huang S.X."/>
            <person name="Yin M."/>
            <person name="Zhang J."/>
            <person name="Gao A.L."/>
            <person name="Liu C.X."/>
            <person name="Zhu Z.X."/>
            <person name="Xiang W.S."/>
        </authorList>
    </citation>
    <scope>NUCLEOTIDE SEQUENCE [LARGE SCALE GENOMIC DNA]</scope>
    <source>
        <strain evidence="5 6">BCW-1</strain>
    </source>
</reference>
<dbReference type="InterPro" id="IPR009057">
    <property type="entry name" value="Homeodomain-like_sf"/>
</dbReference>
<keyword evidence="1" id="KW-0805">Transcription regulation</keyword>
<dbReference type="HOGENOM" id="CLU_000445_59_0_11"/>
<evidence type="ECO:0000313" key="5">
    <source>
        <dbReference type="EMBL" id="ADI07538.1"/>
    </source>
</evidence>
<dbReference type="Pfam" id="PF12833">
    <property type="entry name" value="HTH_18"/>
    <property type="match status" value="1"/>
</dbReference>
<dbReference type="InterPro" id="IPR002818">
    <property type="entry name" value="DJ-1/PfpI"/>
</dbReference>
<dbReference type="Pfam" id="PF01965">
    <property type="entry name" value="DJ-1_PfpI"/>
    <property type="match status" value="1"/>
</dbReference>
<feature type="domain" description="HTH araC/xylS-type" evidence="4">
    <location>
        <begin position="241"/>
        <end position="339"/>
    </location>
</feature>
<dbReference type="PANTHER" id="PTHR43130">
    <property type="entry name" value="ARAC-FAMILY TRANSCRIPTIONAL REGULATOR"/>
    <property type="match status" value="1"/>
</dbReference>
<dbReference type="InterPro" id="IPR018060">
    <property type="entry name" value="HTH_AraC"/>
</dbReference>
<organism evidence="5 6">
    <name type="scientific">Streptomyces bingchenggensis (strain BCW-1)</name>
    <dbReference type="NCBI Taxonomy" id="749414"/>
    <lineage>
        <taxon>Bacteria</taxon>
        <taxon>Bacillati</taxon>
        <taxon>Actinomycetota</taxon>
        <taxon>Actinomycetes</taxon>
        <taxon>Kitasatosporales</taxon>
        <taxon>Streptomycetaceae</taxon>
        <taxon>Streptomyces</taxon>
    </lineage>
</organism>
<accession>D7BVD7</accession>
<dbReference type="SUPFAM" id="SSF46689">
    <property type="entry name" value="Homeodomain-like"/>
    <property type="match status" value="2"/>
</dbReference>
<dbReference type="Proteomes" id="UP000000377">
    <property type="component" value="Chromosome"/>
</dbReference>
<keyword evidence="2" id="KW-0804">Transcription</keyword>
<keyword evidence="6" id="KW-1185">Reference proteome</keyword>
<dbReference type="KEGG" id="sbh:SBI_04418"/>
<dbReference type="CDD" id="cd03137">
    <property type="entry name" value="GATase1_AraC_1"/>
    <property type="match status" value="1"/>
</dbReference>
<dbReference type="Gene3D" id="3.40.50.880">
    <property type="match status" value="1"/>
</dbReference>
<name>D7BVD7_STRBB</name>
<dbReference type="GO" id="GO:0043565">
    <property type="term" value="F:sequence-specific DNA binding"/>
    <property type="evidence" value="ECO:0007669"/>
    <property type="project" value="InterPro"/>
</dbReference>
<protein>
    <submittedName>
        <fullName evidence="5">AraC family transcription regulator</fullName>
    </submittedName>
</protein>
<dbReference type="PROSITE" id="PS01124">
    <property type="entry name" value="HTH_ARAC_FAMILY_2"/>
    <property type="match status" value="1"/>
</dbReference>
<evidence type="ECO:0000256" key="3">
    <source>
        <dbReference type="SAM" id="MobiDB-lite"/>
    </source>
</evidence>
<dbReference type="SUPFAM" id="SSF52317">
    <property type="entry name" value="Class I glutamine amidotransferase-like"/>
    <property type="match status" value="1"/>
</dbReference>